<evidence type="ECO:0000256" key="5">
    <source>
        <dbReference type="ARBA" id="ARBA00022989"/>
    </source>
</evidence>
<keyword evidence="8" id="KW-1003">Cell membrane</keyword>
<dbReference type="OrthoDB" id="27023at2157"/>
<comment type="function">
    <text evidence="8">Essential subunit of the Sec protein translocation channel SecYEG. Clamps together the 2 halves of SecY. May contact the channel plug during translocation.</text>
</comment>
<evidence type="ECO:0000256" key="4">
    <source>
        <dbReference type="ARBA" id="ARBA00022927"/>
    </source>
</evidence>
<dbReference type="eggNOG" id="arCOG02204">
    <property type="taxonomic scope" value="Archaea"/>
</dbReference>
<dbReference type="RefSeq" id="WP_011850505.1">
    <property type="nucleotide sequence ID" value="NC_009073.1"/>
</dbReference>
<keyword evidence="10" id="KW-1185">Reference proteome</keyword>
<gene>
    <name evidence="8" type="primary">secE</name>
    <name evidence="9" type="ordered locus">Pcal_1830</name>
</gene>
<evidence type="ECO:0000256" key="8">
    <source>
        <dbReference type="HAMAP-Rule" id="MF_00422"/>
    </source>
</evidence>
<keyword evidence="6 8" id="KW-0811">Translocation</keyword>
<evidence type="ECO:0000313" key="9">
    <source>
        <dbReference type="EMBL" id="ABO09247.1"/>
    </source>
</evidence>
<name>A3MX80_PYRCJ</name>
<comment type="similarity">
    <text evidence="8">Belongs to the SecE/SEC61-gamma family.</text>
</comment>
<dbReference type="KEGG" id="pcl:Pcal_1830"/>
<dbReference type="HAMAP" id="MF_00422">
    <property type="entry name" value="SecE"/>
    <property type="match status" value="1"/>
</dbReference>
<evidence type="ECO:0000256" key="6">
    <source>
        <dbReference type="ARBA" id="ARBA00023010"/>
    </source>
</evidence>
<sequence>MSSLEEKIANLIRDIRWVISTAARPDDEEFKLTARFLLLLVFVAGAFQLVFHVASVYIRGAVYGQWLAPLDPVRESIAILTSLIVVFAAMLYLLAKLR</sequence>
<comment type="subcellular location">
    <subcellularLocation>
        <location evidence="1">Membrane</location>
    </subcellularLocation>
</comment>
<reference evidence="9" key="1">
    <citation type="submission" date="2007-02" db="EMBL/GenBank/DDBJ databases">
        <title>Complete sequence of Pyrobaculum calidifontis JCM 11548.</title>
        <authorList>
            <consortium name="US DOE Joint Genome Institute"/>
            <person name="Copeland A."/>
            <person name="Lucas S."/>
            <person name="Lapidus A."/>
            <person name="Barry K."/>
            <person name="Glavina del Rio T."/>
            <person name="Dalin E."/>
            <person name="Tice H."/>
            <person name="Pitluck S."/>
            <person name="Chain P."/>
            <person name="Malfatti S."/>
            <person name="Shin M."/>
            <person name="Vergez L."/>
            <person name="Schmutz J."/>
            <person name="Larimer F."/>
            <person name="Land M."/>
            <person name="Hauser L."/>
            <person name="Kyrpides N."/>
            <person name="Mikhailova N."/>
            <person name="Cozen A.E."/>
            <person name="Fitz-Gibbon S.T."/>
            <person name="House C.H."/>
            <person name="Saltikov C."/>
            <person name="Lowe T.M."/>
            <person name="Richardson P."/>
        </authorList>
    </citation>
    <scope>NUCLEOTIDE SEQUENCE [LARGE SCALE GENOMIC DNA]</scope>
    <source>
        <strain evidence="9">JCM 11548</strain>
    </source>
</reference>
<comment type="subunit">
    <text evidence="8">Component of the Sec protein translocase complex. Heterotrimer consisting of SecY (alpha), SecG (beta) and SecE (gamma) subunits. The heterotrimers can form oligomers, although 1 heterotrimer is thought to be able to translocate proteins. Interacts with the ribosome. May interact with SecDF, and other proteins may be involved.</text>
</comment>
<dbReference type="InterPro" id="IPR001901">
    <property type="entry name" value="Translocase_SecE/Sec61-g"/>
</dbReference>
<comment type="caution">
    <text evidence="8">Lacks conserved residue(s) required for the propagation of feature annotation.</text>
</comment>
<evidence type="ECO:0000256" key="3">
    <source>
        <dbReference type="ARBA" id="ARBA00022692"/>
    </source>
</evidence>
<evidence type="ECO:0000256" key="2">
    <source>
        <dbReference type="ARBA" id="ARBA00022448"/>
    </source>
</evidence>
<dbReference type="HOGENOM" id="CLU_2327404_0_0_2"/>
<feature type="transmembrane region" description="Helical" evidence="8">
    <location>
        <begin position="36"/>
        <end position="57"/>
    </location>
</feature>
<keyword evidence="4 8" id="KW-0653">Protein transport</keyword>
<dbReference type="AlphaFoldDB" id="A3MX80"/>
<dbReference type="GeneID" id="4908245"/>
<proteinExistence type="inferred from homology"/>
<evidence type="ECO:0000256" key="1">
    <source>
        <dbReference type="ARBA" id="ARBA00004370"/>
    </source>
</evidence>
<keyword evidence="7 8" id="KW-0472">Membrane</keyword>
<organism evidence="9 10">
    <name type="scientific">Pyrobaculum calidifontis (strain DSM 21063 / JCM 11548 / VA1)</name>
    <dbReference type="NCBI Taxonomy" id="410359"/>
    <lineage>
        <taxon>Archaea</taxon>
        <taxon>Thermoproteota</taxon>
        <taxon>Thermoprotei</taxon>
        <taxon>Thermoproteales</taxon>
        <taxon>Thermoproteaceae</taxon>
        <taxon>Pyrobaculum</taxon>
    </lineage>
</organism>
<dbReference type="Proteomes" id="UP000001431">
    <property type="component" value="Chromosome"/>
</dbReference>
<accession>A3MX80</accession>
<dbReference type="GO" id="GO:0005886">
    <property type="term" value="C:plasma membrane"/>
    <property type="evidence" value="ECO:0007669"/>
    <property type="project" value="UniProtKB-UniRule"/>
</dbReference>
<dbReference type="STRING" id="410359.Pcal_1830"/>
<dbReference type="GO" id="GO:0065002">
    <property type="term" value="P:intracellular protein transmembrane transport"/>
    <property type="evidence" value="ECO:0007669"/>
    <property type="project" value="UniProtKB-UniRule"/>
</dbReference>
<evidence type="ECO:0000313" key="10">
    <source>
        <dbReference type="Proteomes" id="UP000001431"/>
    </source>
</evidence>
<keyword evidence="5 8" id="KW-1133">Transmembrane helix</keyword>
<dbReference type="GO" id="GO:0008320">
    <property type="term" value="F:protein transmembrane transporter activity"/>
    <property type="evidence" value="ECO:0007669"/>
    <property type="project" value="UniProtKB-UniRule"/>
</dbReference>
<dbReference type="InterPro" id="IPR023391">
    <property type="entry name" value="Prot_translocase_SecE_dom_sf"/>
</dbReference>
<dbReference type="Gene3D" id="1.20.5.820">
    <property type="entry name" value="Preprotein translocase SecE subunit"/>
    <property type="match status" value="1"/>
</dbReference>
<dbReference type="GO" id="GO:0009306">
    <property type="term" value="P:protein secretion"/>
    <property type="evidence" value="ECO:0007669"/>
    <property type="project" value="UniProtKB-UniRule"/>
</dbReference>
<feature type="transmembrane region" description="Helical" evidence="8">
    <location>
        <begin position="77"/>
        <end position="95"/>
    </location>
</feature>
<dbReference type="EMBL" id="CP000561">
    <property type="protein sequence ID" value="ABO09247.1"/>
    <property type="molecule type" value="Genomic_DNA"/>
</dbReference>
<dbReference type="GO" id="GO:0006605">
    <property type="term" value="P:protein targeting"/>
    <property type="evidence" value="ECO:0007669"/>
    <property type="project" value="UniProtKB-UniRule"/>
</dbReference>
<protein>
    <recommendedName>
        <fullName evidence="8">Protein translocase subunit SecE</fullName>
    </recommendedName>
    <alternativeName>
        <fullName evidence="8">Protein transport protein Sec61 gamma subunit homolog</fullName>
    </alternativeName>
</protein>
<evidence type="ECO:0000256" key="7">
    <source>
        <dbReference type="ARBA" id="ARBA00023136"/>
    </source>
</evidence>
<keyword evidence="3 8" id="KW-0812">Transmembrane</keyword>
<keyword evidence="2 8" id="KW-0813">Transport</keyword>